<evidence type="ECO:0000313" key="2">
    <source>
        <dbReference type="Proteomes" id="UP000019678"/>
    </source>
</evidence>
<comment type="caution">
    <text evidence="1">The sequence shown here is derived from an EMBL/GenBank/DDBJ whole genome shotgun (WGS) entry which is preliminary data.</text>
</comment>
<evidence type="ECO:0008006" key="3">
    <source>
        <dbReference type="Google" id="ProtNLM"/>
    </source>
</evidence>
<dbReference type="AlphaFoldDB" id="A0A017TBG8"/>
<dbReference type="EMBL" id="ASRX01000017">
    <property type="protein sequence ID" value="EYF06272.1"/>
    <property type="molecule type" value="Genomic_DNA"/>
</dbReference>
<dbReference type="Proteomes" id="UP000019678">
    <property type="component" value="Unassembled WGS sequence"/>
</dbReference>
<sequence>MKRWTSGLDAEQGAAIHGLILPNSWYPVRLWNDLVDRYIAQFGGGDPQSFRQVAEQVAETDLNTFFKVLLKMGSPALVLRRASSLWERYFDVGVMEPVERGPRHFLLRLTAPRSVERGPGPVTCAVGVPAWQERALRSAGALGVRSTHVACRFKGATTCEFDVIWP</sequence>
<keyword evidence="2" id="KW-1185">Reference proteome</keyword>
<dbReference type="eggNOG" id="ENOG5033K73">
    <property type="taxonomic scope" value="Bacteria"/>
</dbReference>
<evidence type="ECO:0000313" key="1">
    <source>
        <dbReference type="EMBL" id="EYF06272.1"/>
    </source>
</evidence>
<protein>
    <recommendedName>
        <fullName evidence="3">4-vinyl reductase 4VR domain-containing protein</fullName>
    </recommendedName>
</protein>
<reference evidence="1 2" key="1">
    <citation type="submission" date="2013-05" db="EMBL/GenBank/DDBJ databases">
        <title>Genome assembly of Chondromyces apiculatus DSM 436.</title>
        <authorList>
            <person name="Sharma G."/>
            <person name="Khatri I."/>
            <person name="Kaur C."/>
            <person name="Mayilraj S."/>
            <person name="Subramanian S."/>
        </authorList>
    </citation>
    <scope>NUCLEOTIDE SEQUENCE [LARGE SCALE GENOMIC DNA]</scope>
    <source>
        <strain evidence="1 2">DSM 436</strain>
    </source>
</reference>
<organism evidence="1 2">
    <name type="scientific">Chondromyces apiculatus DSM 436</name>
    <dbReference type="NCBI Taxonomy" id="1192034"/>
    <lineage>
        <taxon>Bacteria</taxon>
        <taxon>Pseudomonadati</taxon>
        <taxon>Myxococcota</taxon>
        <taxon>Polyangia</taxon>
        <taxon>Polyangiales</taxon>
        <taxon>Polyangiaceae</taxon>
        <taxon>Chondromyces</taxon>
    </lineage>
</organism>
<gene>
    <name evidence="1" type="ORF">CAP_2150</name>
</gene>
<accession>A0A017TBG8</accession>
<name>A0A017TBG8_9BACT</name>
<proteinExistence type="predicted"/>